<keyword evidence="1" id="KW-0732">Signal</keyword>
<dbReference type="RefSeq" id="WP_169420313.1">
    <property type="nucleotide sequence ID" value="NZ_JABBFX010000002.1"/>
</dbReference>
<dbReference type="AlphaFoldDB" id="A0A848H935"/>
<evidence type="ECO:0000313" key="4">
    <source>
        <dbReference type="Proteomes" id="UP000541185"/>
    </source>
</evidence>
<feature type="chain" id="PRO_5032611359" evidence="1">
    <location>
        <begin position="22"/>
        <end position="239"/>
    </location>
</feature>
<dbReference type="GO" id="GO:0120147">
    <property type="term" value="F:formylglycine-generating oxidase activity"/>
    <property type="evidence" value="ECO:0007669"/>
    <property type="project" value="TreeGrafter"/>
</dbReference>
<dbReference type="PANTHER" id="PTHR23150:SF19">
    <property type="entry name" value="FORMYLGLYCINE-GENERATING ENZYME"/>
    <property type="match status" value="1"/>
</dbReference>
<evidence type="ECO:0000256" key="1">
    <source>
        <dbReference type="SAM" id="SignalP"/>
    </source>
</evidence>
<name>A0A848H935_9BURK</name>
<feature type="domain" description="Sulfatase-modifying factor enzyme-like" evidence="2">
    <location>
        <begin position="28"/>
        <end position="236"/>
    </location>
</feature>
<dbReference type="InterPro" id="IPR005532">
    <property type="entry name" value="SUMF_dom"/>
</dbReference>
<dbReference type="InterPro" id="IPR016187">
    <property type="entry name" value="CTDL_fold"/>
</dbReference>
<reference evidence="3 4" key="1">
    <citation type="submission" date="2020-04" db="EMBL/GenBank/DDBJ databases">
        <title>Ramlibacter sp. G-1-2-2 isolated from soil.</title>
        <authorList>
            <person name="Dahal R.H."/>
        </authorList>
    </citation>
    <scope>NUCLEOTIDE SEQUENCE [LARGE SCALE GENOMIC DNA]</scope>
    <source>
        <strain evidence="3 4">G-1-2-2</strain>
    </source>
</reference>
<keyword evidence="4" id="KW-1185">Reference proteome</keyword>
<sequence>MNKKHMMLAALPLALAAAVQAQTPAPIDMVSVPGGCYAMGSETGEKHERPVHQVCLKDFQIGRTEVTQGQWKAVMGSNPSRFPISDEYPVDNVSWFEAQEFVQRLNSTGGPKYRLPTEAEWEYACRSGGKDEVYSGTSDAGALAEVAWFNKDVAGNMTHPVGTKKPNGLGIHDMSGNVWEWTADLFVSPYGAQIAESKYVTRGGSWNGKVNYVRCAIRNRYVADHRDFRIGLRLARDVQ</sequence>
<dbReference type="PANTHER" id="PTHR23150">
    <property type="entry name" value="SULFATASE MODIFYING FACTOR 1, 2"/>
    <property type="match status" value="1"/>
</dbReference>
<protein>
    <submittedName>
        <fullName evidence="3">Formylglycine-generating enzyme family protein</fullName>
    </submittedName>
</protein>
<gene>
    <name evidence="3" type="ORF">HHL11_19885</name>
</gene>
<dbReference type="Gene3D" id="3.90.1580.10">
    <property type="entry name" value="paralog of FGE (formylglycine-generating enzyme)"/>
    <property type="match status" value="1"/>
</dbReference>
<dbReference type="Proteomes" id="UP000541185">
    <property type="component" value="Unassembled WGS sequence"/>
</dbReference>
<accession>A0A848H935</accession>
<dbReference type="EMBL" id="JABBFX010000002">
    <property type="protein sequence ID" value="NML46019.1"/>
    <property type="molecule type" value="Genomic_DNA"/>
</dbReference>
<evidence type="ECO:0000259" key="2">
    <source>
        <dbReference type="Pfam" id="PF03781"/>
    </source>
</evidence>
<dbReference type="SUPFAM" id="SSF56436">
    <property type="entry name" value="C-type lectin-like"/>
    <property type="match status" value="1"/>
</dbReference>
<feature type="signal peptide" evidence="1">
    <location>
        <begin position="1"/>
        <end position="21"/>
    </location>
</feature>
<organism evidence="3 4">
    <name type="scientific">Ramlibacter agri</name>
    <dbReference type="NCBI Taxonomy" id="2728837"/>
    <lineage>
        <taxon>Bacteria</taxon>
        <taxon>Pseudomonadati</taxon>
        <taxon>Pseudomonadota</taxon>
        <taxon>Betaproteobacteria</taxon>
        <taxon>Burkholderiales</taxon>
        <taxon>Comamonadaceae</taxon>
        <taxon>Ramlibacter</taxon>
    </lineage>
</organism>
<dbReference type="Pfam" id="PF03781">
    <property type="entry name" value="FGE-sulfatase"/>
    <property type="match status" value="1"/>
</dbReference>
<proteinExistence type="predicted"/>
<dbReference type="InterPro" id="IPR051043">
    <property type="entry name" value="Sulfatase_Mod_Factor_Kinase"/>
</dbReference>
<evidence type="ECO:0000313" key="3">
    <source>
        <dbReference type="EMBL" id="NML46019.1"/>
    </source>
</evidence>
<comment type="caution">
    <text evidence="3">The sequence shown here is derived from an EMBL/GenBank/DDBJ whole genome shotgun (WGS) entry which is preliminary data.</text>
</comment>
<dbReference type="InterPro" id="IPR042095">
    <property type="entry name" value="SUMF_sf"/>
</dbReference>